<dbReference type="CDD" id="cd03250">
    <property type="entry name" value="ABCC_MRP_domain1"/>
    <property type="match status" value="1"/>
</dbReference>
<dbReference type="Gene3D" id="3.40.50.300">
    <property type="entry name" value="P-loop containing nucleotide triphosphate hydrolases"/>
    <property type="match status" value="2"/>
</dbReference>
<dbReference type="Pfam" id="PF00664">
    <property type="entry name" value="ABC_membrane"/>
    <property type="match status" value="2"/>
</dbReference>
<dbReference type="InterPro" id="IPR050173">
    <property type="entry name" value="ABC_transporter_C-like"/>
</dbReference>
<dbReference type="FunFam" id="1.20.1560.10:FF:000242">
    <property type="entry name" value="Uncharacterized protein"/>
    <property type="match status" value="1"/>
</dbReference>
<dbReference type="PROSITE" id="PS50929">
    <property type="entry name" value="ABC_TM1F"/>
    <property type="match status" value="2"/>
</dbReference>
<dbReference type="VEuPathDB" id="FungiDB:KRP23_10536"/>
<keyword evidence="6" id="KW-0547">Nucleotide-binding</keyword>
<dbReference type="PROSITE" id="PS00211">
    <property type="entry name" value="ABC_TRANSPORTER_1"/>
    <property type="match status" value="2"/>
</dbReference>
<feature type="region of interest" description="Disordered" evidence="10">
    <location>
        <begin position="1690"/>
        <end position="1715"/>
    </location>
</feature>
<evidence type="ECO:0008006" key="16">
    <source>
        <dbReference type="Google" id="ProtNLM"/>
    </source>
</evidence>
<dbReference type="GO" id="GO:0016887">
    <property type="term" value="F:ATP hydrolysis activity"/>
    <property type="evidence" value="ECO:0007669"/>
    <property type="project" value="InterPro"/>
</dbReference>
<comment type="similarity">
    <text evidence="2">Belongs to the ABC transporter superfamily. ABCF family. EF3 subfamily.</text>
</comment>
<dbReference type="EnsemblProtists" id="Phyra97087">
    <property type="protein sequence ID" value="Phyra97087"/>
    <property type="gene ID" value="Phyra97087"/>
</dbReference>
<evidence type="ECO:0000313" key="15">
    <source>
        <dbReference type="Proteomes" id="UP000005238"/>
    </source>
</evidence>
<dbReference type="SUPFAM" id="SSF90123">
    <property type="entry name" value="ABC transporter transmembrane region"/>
    <property type="match status" value="2"/>
</dbReference>
<feature type="transmembrane region" description="Helical" evidence="11">
    <location>
        <begin position="1745"/>
        <end position="1764"/>
    </location>
</feature>
<dbReference type="InterPro" id="IPR003593">
    <property type="entry name" value="AAA+_ATPase"/>
</dbReference>
<evidence type="ECO:0000256" key="11">
    <source>
        <dbReference type="SAM" id="Phobius"/>
    </source>
</evidence>
<dbReference type="Pfam" id="PF00005">
    <property type="entry name" value="ABC_tran"/>
    <property type="match status" value="2"/>
</dbReference>
<dbReference type="InterPro" id="IPR011989">
    <property type="entry name" value="ARM-like"/>
</dbReference>
<dbReference type="CDD" id="cd18580">
    <property type="entry name" value="ABC_6TM_ABCC_D2"/>
    <property type="match status" value="1"/>
</dbReference>
<keyword evidence="4 11" id="KW-0812">Transmembrane</keyword>
<feature type="domain" description="ABC transmembrane type-1" evidence="13">
    <location>
        <begin position="1752"/>
        <end position="2026"/>
    </location>
</feature>
<protein>
    <recommendedName>
        <fullName evidence="16">Exportin(tRNA)</fullName>
    </recommendedName>
</protein>
<dbReference type="Gene3D" id="1.20.1560.10">
    <property type="entry name" value="ABC transporter type 1, transmembrane domain"/>
    <property type="match status" value="2"/>
</dbReference>
<evidence type="ECO:0000256" key="8">
    <source>
        <dbReference type="ARBA" id="ARBA00022989"/>
    </source>
</evidence>
<dbReference type="InterPro" id="IPR013598">
    <property type="entry name" value="Exportin-1/Importin-b-like"/>
</dbReference>
<dbReference type="VEuPathDB" id="FungiDB:KRP22_13340"/>
<dbReference type="FunFam" id="3.40.50.300:FF:002993">
    <property type="entry name" value="ABC transporter, multidrug resistance associated protein"/>
    <property type="match status" value="1"/>
</dbReference>
<evidence type="ECO:0000259" key="13">
    <source>
        <dbReference type="PROSITE" id="PS50929"/>
    </source>
</evidence>
<proteinExistence type="inferred from homology"/>
<keyword evidence="9 11" id="KW-0472">Membrane</keyword>
<evidence type="ECO:0000256" key="7">
    <source>
        <dbReference type="ARBA" id="ARBA00022840"/>
    </source>
</evidence>
<reference evidence="14" key="2">
    <citation type="submission" date="2015-06" db="UniProtKB">
        <authorList>
            <consortium name="EnsemblProtists"/>
        </authorList>
    </citation>
    <scope>IDENTIFICATION</scope>
    <source>
        <strain evidence="14">Pr102</strain>
    </source>
</reference>
<dbReference type="InterPro" id="IPR044746">
    <property type="entry name" value="ABCC_6TM_D1"/>
</dbReference>
<dbReference type="InterPro" id="IPR016024">
    <property type="entry name" value="ARM-type_fold"/>
</dbReference>
<dbReference type="PROSITE" id="PS50893">
    <property type="entry name" value="ABC_TRANSPORTER_2"/>
    <property type="match status" value="2"/>
</dbReference>
<dbReference type="SUPFAM" id="SSF48371">
    <property type="entry name" value="ARM repeat"/>
    <property type="match status" value="1"/>
</dbReference>
<dbReference type="PANTHER" id="PTHR24223">
    <property type="entry name" value="ATP-BINDING CASSETTE SUB-FAMILY C"/>
    <property type="match status" value="1"/>
</dbReference>
<sequence>MADVAEFERAVLVAFQYAGASINDQQAQTVKLQAESFCAALFEHSEHEQVKFYALQALQEALAGGVADDVAVAVRVELLAWLQSHVAYVESKAPYLKTKLAVVITLLIKRDYPDRWPTAFTELLALLPQGASVVEMYFRILLAINEEIVEFDAQRTQQEAAHNMRIKDAMREGSCMRESFDAIARVLMNADASDVMRQLSASALDTLKRYISWVDIGLVVNDTLWPLLMKLLRNSETFRCQAANCVFEVIDKGMTPEKKLAMLQQLQILEMLAALPIREDDEFAEEIGEVINAVGLELVTCMDAFRHTNRADLLQASGAMLGQLMPLVWELFAHESKDVSEEVFEIVNTVGGALLRTETQTAGKPQSESEVFRPSEYVPQILHGIYRQTRFPEDSDSDAAEFEEYRRSLYTIFLNIVRQRPHDTLAFLTNLAQSLPGQFAEIDPRDLESFLSLVYRFKEGLAALKAVAVPFYEPTSPLTLMVVQVHSSMLSASSNAVPLHPSVLLTYYDLTVRYSKVLQNESALIPAVLEMMFGTHGLAHPAAHVRSRVCYLCLRLVKAIGASVNPHASSILTALQPRLAIANEREELASLHNPTYLAYDDQLYLFELAGQIIASLVLPAEETGMTAKQLRYRYTIAVLDPLLQGLNTTLNELAKGGLTDEEYVTEHCASHLNAIAHVLKAFKGTECMENHQETFTQVLTAAACVLRALPRTPRVRSKVIFTLHRLTTVLDREHFLGNVQETLQTLMMGCEQPEVVEIVQLVDQLIIKHKQALGGFLDKTTLPFVHHLCALMPERSALAHGETKDAPQLEREATQKYLYTFLLHLATHGLDAVLISAQNAAQLENMLRLVLEGCADVQDANINRACFSIGSMLVERWISSGAVPSPACEASGASSAATSAASATLRAELRAELSAEGKARFTQIAVQDFTRAMFAVAKLRHFDIDDMQTMLAVKEIVNMQAVLVGAIGVEYLTFMRDVFLPSLGCPPELAGPYTEQVATGDRKAIQAAYKALSDSRYVGAPATPRAKRAEPSPPFSHVANPLAKASLPSIILAQWIQPMVSLGARRVLEKEDVWPICSSDACEQLRGRFQRVYEPHRRHRLGLSPLAAAYARTFRVELSFVLVSCVLYVFALALQAYVAQGILQFLNDEENLFHISSGYWLMAMMTLSSLVAVCALNYVFFSASRIGANMRSLTMSLVFDKALKLSSAARQDYTTGEVLTLMSVDTERVFLLMIQGPWLLMGPLSFVISVVLIGLLFDFYSALGGAVVLVLVMAISAQQGQRIADFQKKLLKVIDERVKVTSEALQGIRVMKFYAWEESLAQRVEKLRVKEVSLLRKFHMYQVVNTVMLFLTPSFVSGVTLGIYVLIHHTISVVEAFTLVAMVNICRTALNQLPQAVAAEDGHATPSSKSHLLAGHSEANGSSIGRGCISIRDASFQWPATSQTDVVVVTPAVEESQSDASQSPTTAVKVDPDVSSVGSPTKATTSVNLEVERGSLVMIVGKVGSGKSSLLSALLGEMSRTSGVLDIGGRVAYVSQDTWIRNATLRDNILFEQEYDAELYARVLDASQLAMDLRALPNGDSTEIGERGINLSGGQKARVAIARAMYRTGTDVLILDDPLSAVDPHVAHAIFDKCIVGLAGEQTRLLVVNSHYDLLAHADQVVVMQDGVIAGYGSYASVLAQFPHLTLEGTDNTSVEDAHSDNEEPKEVKDEGAKTSAGRLIRAEDRVKGTVGSHVYKAYFDETGINGWVVVLVISLLYVVGQGARTTVDWWPGHWARNMPRRDADPTYSGTTFGMWYLGLIVLCSILTLIRGVMMIESCMRSSQHMHDELFRRVLRAPVTRYFDVTPIGQILNRFSNDLDQMDTTLPLEYQLFFQNVSMALGSLVVSAFASYWIGVSYIPLLVIFVMTGQYFKKTSRELKRLEGITRTPVYNLFSETLSGLPTIRAFRMEGQFSAKNREVVDTNANMYLTYWSASRWLATRLDLLSVVIIFVVTLYLVATRGEIGSLTSGISLTYALMLTSRLLFFREIEREDDGGQRVADLIPADPEVNNQPVPSWPSHGAVRFEGLCLRYRPELPLVLKGVDMDVAAGEKVGICGRTGAGKSSLMVALFRICDFDSGRVLIDDVDISSINVRELRRSLAIIPQDPVLFSGPLRENLDPFHEYSDERLWAVLKQVHMADKLRRWGSGLDFEVAEGGDNLSVGQRQLLCIGRALLKDSQVVVLDEATANVDTATDALIQTTIQETFAAKTVLIIAHRINTILHCDKIAVLDAGRVAEFGRPSDLLAQPQSVFAALAKNSTAK</sequence>
<dbReference type="InterPro" id="IPR011527">
    <property type="entry name" value="ABC1_TM_dom"/>
</dbReference>
<feature type="transmembrane region" description="Helical" evidence="11">
    <location>
        <begin position="1118"/>
        <end position="1139"/>
    </location>
</feature>
<keyword evidence="15" id="KW-1185">Reference proteome</keyword>
<accession>H3HEF0</accession>
<evidence type="ECO:0000256" key="10">
    <source>
        <dbReference type="SAM" id="MobiDB-lite"/>
    </source>
</evidence>
<dbReference type="FunCoup" id="H3HEF0">
    <property type="interactions" value="7"/>
</dbReference>
<dbReference type="Pfam" id="PF19282">
    <property type="entry name" value="Exportin-T"/>
    <property type="match status" value="1"/>
</dbReference>
<dbReference type="GO" id="GO:0140359">
    <property type="term" value="F:ABC-type transporter activity"/>
    <property type="evidence" value="ECO:0000318"/>
    <property type="project" value="GO_Central"/>
</dbReference>
<keyword evidence="7" id="KW-0067">ATP-binding</keyword>
<dbReference type="CDD" id="cd18579">
    <property type="entry name" value="ABC_6TM_ABCC_D1"/>
    <property type="match status" value="1"/>
</dbReference>
<evidence type="ECO:0000256" key="9">
    <source>
        <dbReference type="ARBA" id="ARBA00023136"/>
    </source>
</evidence>
<dbReference type="GO" id="GO:0005774">
    <property type="term" value="C:vacuolar membrane"/>
    <property type="evidence" value="ECO:0007669"/>
    <property type="project" value="UniProtKB-SubCell"/>
</dbReference>
<dbReference type="GO" id="GO:0005524">
    <property type="term" value="F:ATP binding"/>
    <property type="evidence" value="ECO:0007669"/>
    <property type="project" value="UniProtKB-KW"/>
</dbReference>
<dbReference type="SUPFAM" id="SSF52540">
    <property type="entry name" value="P-loop containing nucleoside triphosphate hydrolases"/>
    <property type="match status" value="2"/>
</dbReference>
<evidence type="ECO:0000256" key="1">
    <source>
        <dbReference type="ARBA" id="ARBA00004128"/>
    </source>
</evidence>
<dbReference type="VEuPathDB" id="FungiDB:KRP23_10541"/>
<dbReference type="STRING" id="164328.H3HEF0"/>
<dbReference type="GO" id="GO:0055085">
    <property type="term" value="P:transmembrane transport"/>
    <property type="evidence" value="ECO:0000318"/>
    <property type="project" value="GO_Central"/>
</dbReference>
<keyword evidence="5" id="KW-0677">Repeat</keyword>
<evidence type="ECO:0000256" key="5">
    <source>
        <dbReference type="ARBA" id="ARBA00022737"/>
    </source>
</evidence>
<dbReference type="VEuPathDB" id="FungiDB:KRP23_11071"/>
<dbReference type="InterPro" id="IPR003439">
    <property type="entry name" value="ABC_transporter-like_ATP-bd"/>
</dbReference>
<feature type="transmembrane region" description="Helical" evidence="11">
    <location>
        <begin position="1159"/>
        <end position="1181"/>
    </location>
</feature>
<dbReference type="InParanoid" id="H3HEF0"/>
<dbReference type="EMBL" id="DS566155">
    <property type="status" value="NOT_ANNOTATED_CDS"/>
    <property type="molecule type" value="Genomic_DNA"/>
</dbReference>
<evidence type="ECO:0000259" key="12">
    <source>
        <dbReference type="PROSITE" id="PS50893"/>
    </source>
</evidence>
<keyword evidence="3" id="KW-0813">Transport</keyword>
<organism evidence="14 15">
    <name type="scientific">Phytophthora ramorum</name>
    <name type="common">Sudden oak death agent</name>
    <dbReference type="NCBI Taxonomy" id="164328"/>
    <lineage>
        <taxon>Eukaryota</taxon>
        <taxon>Sar</taxon>
        <taxon>Stramenopiles</taxon>
        <taxon>Oomycota</taxon>
        <taxon>Peronosporomycetes</taxon>
        <taxon>Peronosporales</taxon>
        <taxon>Peronosporaceae</taxon>
        <taxon>Phytophthora</taxon>
    </lineage>
</organism>
<feature type="compositionally biased region" description="Basic and acidic residues" evidence="10">
    <location>
        <begin position="1696"/>
        <end position="1713"/>
    </location>
</feature>
<dbReference type="eggNOG" id="KOG2021">
    <property type="taxonomic scope" value="Eukaryota"/>
</dbReference>
<evidence type="ECO:0000256" key="3">
    <source>
        <dbReference type="ARBA" id="ARBA00022448"/>
    </source>
</evidence>
<dbReference type="Proteomes" id="UP000005238">
    <property type="component" value="Unassembled WGS sequence"/>
</dbReference>
<feature type="domain" description="ABC transmembrane type-1" evidence="13">
    <location>
        <begin position="1120"/>
        <end position="1399"/>
    </location>
</feature>
<dbReference type="SMART" id="SM00382">
    <property type="entry name" value="AAA"/>
    <property type="match status" value="2"/>
</dbReference>
<dbReference type="PANTHER" id="PTHR24223:SF443">
    <property type="entry name" value="MULTIDRUG-RESISTANCE LIKE PROTEIN 1, ISOFORM I"/>
    <property type="match status" value="1"/>
</dbReference>
<evidence type="ECO:0000256" key="2">
    <source>
        <dbReference type="ARBA" id="ARBA00011054"/>
    </source>
</evidence>
<dbReference type="VEuPathDB" id="FungiDB:KRP23_10535"/>
<evidence type="ECO:0000256" key="4">
    <source>
        <dbReference type="ARBA" id="ARBA00022692"/>
    </source>
</evidence>
<feature type="domain" description="ABC transporter" evidence="12">
    <location>
        <begin position="2063"/>
        <end position="2297"/>
    </location>
</feature>
<feature type="transmembrane region" description="Helical" evidence="11">
    <location>
        <begin position="1229"/>
        <end position="1253"/>
    </location>
</feature>
<feature type="transmembrane region" description="Helical" evidence="11">
    <location>
        <begin position="1978"/>
        <end position="1998"/>
    </location>
</feature>
<dbReference type="HOGENOM" id="CLU_000472_0_0_1"/>
<comment type="subcellular location">
    <subcellularLocation>
        <location evidence="1">Vacuole membrane</location>
        <topology evidence="1">Multi-pass membrane protein</topology>
    </subcellularLocation>
</comment>
<name>H3HEF0_PHYRM</name>
<dbReference type="eggNOG" id="KOG0054">
    <property type="taxonomic scope" value="Eukaryota"/>
</dbReference>
<keyword evidence="8 11" id="KW-1133">Transmembrane helix</keyword>
<dbReference type="Gene3D" id="1.25.10.10">
    <property type="entry name" value="Leucine-rich Repeat Variant"/>
    <property type="match status" value="1"/>
</dbReference>
<dbReference type="InterPro" id="IPR045546">
    <property type="entry name" value="Exportin-T_C"/>
</dbReference>
<evidence type="ECO:0000256" key="6">
    <source>
        <dbReference type="ARBA" id="ARBA00022741"/>
    </source>
</evidence>
<feature type="transmembrane region" description="Helical" evidence="11">
    <location>
        <begin position="2004"/>
        <end position="2025"/>
    </location>
</feature>
<dbReference type="FunFam" id="1.20.1560.10:FF:000123">
    <property type="entry name" value="Mini-chromosome maintenance complex-binding protein"/>
    <property type="match status" value="1"/>
</dbReference>
<dbReference type="InterPro" id="IPR036640">
    <property type="entry name" value="ABC1_TM_sf"/>
</dbReference>
<dbReference type="Pfam" id="PF08389">
    <property type="entry name" value="Xpo1"/>
    <property type="match status" value="1"/>
</dbReference>
<dbReference type="InterPro" id="IPR027417">
    <property type="entry name" value="P-loop_NTPase"/>
</dbReference>
<dbReference type="VEuPathDB" id="FungiDB:KRP22_13341"/>
<evidence type="ECO:0000313" key="14">
    <source>
        <dbReference type="EnsemblProtists" id="Phyra97087"/>
    </source>
</evidence>
<dbReference type="FunFam" id="3.40.50.300:FF:004734">
    <property type="entry name" value="Predicted protein"/>
    <property type="match status" value="1"/>
</dbReference>
<feature type="domain" description="ABC transporter" evidence="12">
    <location>
        <begin position="1468"/>
        <end position="1691"/>
    </location>
</feature>
<feature type="region of interest" description="Disordered" evidence="10">
    <location>
        <begin position="1455"/>
        <end position="1481"/>
    </location>
</feature>
<dbReference type="InterPro" id="IPR044726">
    <property type="entry name" value="ABCC_6TM_D2"/>
</dbReference>
<dbReference type="InterPro" id="IPR017871">
    <property type="entry name" value="ABC_transporter-like_CS"/>
</dbReference>
<dbReference type="CDD" id="cd03244">
    <property type="entry name" value="ABCC_MRP_domain2"/>
    <property type="match status" value="1"/>
</dbReference>
<feature type="transmembrane region" description="Helical" evidence="11">
    <location>
        <begin position="1259"/>
        <end position="1277"/>
    </location>
</feature>
<feature type="transmembrane region" description="Helical" evidence="11">
    <location>
        <begin position="1795"/>
        <end position="1816"/>
    </location>
</feature>
<reference evidence="15" key="1">
    <citation type="journal article" date="2006" name="Science">
        <title>Phytophthora genome sequences uncover evolutionary origins and mechanisms of pathogenesis.</title>
        <authorList>
            <person name="Tyler B.M."/>
            <person name="Tripathy S."/>
            <person name="Zhang X."/>
            <person name="Dehal P."/>
            <person name="Jiang R.H."/>
            <person name="Aerts A."/>
            <person name="Arredondo F.D."/>
            <person name="Baxter L."/>
            <person name="Bensasson D."/>
            <person name="Beynon J.L."/>
            <person name="Chapman J."/>
            <person name="Damasceno C.M."/>
            <person name="Dorrance A.E."/>
            <person name="Dou D."/>
            <person name="Dickerman A.W."/>
            <person name="Dubchak I.L."/>
            <person name="Garbelotto M."/>
            <person name="Gijzen M."/>
            <person name="Gordon S.G."/>
            <person name="Govers F."/>
            <person name="Grunwald N.J."/>
            <person name="Huang W."/>
            <person name="Ivors K.L."/>
            <person name="Jones R.W."/>
            <person name="Kamoun S."/>
            <person name="Krampis K."/>
            <person name="Lamour K.H."/>
            <person name="Lee M.K."/>
            <person name="McDonald W.H."/>
            <person name="Medina M."/>
            <person name="Meijer H.J."/>
            <person name="Nordberg E.K."/>
            <person name="Maclean D.J."/>
            <person name="Ospina-Giraldo M.D."/>
            <person name="Morris P.F."/>
            <person name="Phuntumart V."/>
            <person name="Putnam N.H."/>
            <person name="Rash S."/>
            <person name="Rose J.K."/>
            <person name="Sakihama Y."/>
            <person name="Salamov A.A."/>
            <person name="Savidor A."/>
            <person name="Scheuring C.F."/>
            <person name="Smith B.M."/>
            <person name="Sobral B.W."/>
            <person name="Terry A."/>
            <person name="Torto-Alalibo T.A."/>
            <person name="Win J."/>
            <person name="Xu Z."/>
            <person name="Zhang H."/>
            <person name="Grigoriev I.V."/>
            <person name="Rokhsar D.S."/>
            <person name="Boore J.L."/>
        </authorList>
    </citation>
    <scope>NUCLEOTIDE SEQUENCE [LARGE SCALE GENOMIC DNA]</scope>
    <source>
        <strain evidence="15">Pr102</strain>
    </source>
</reference>